<dbReference type="EMBL" id="BEGY01000001">
    <property type="protein sequence ID" value="GAX72614.1"/>
    <property type="molecule type" value="Genomic_DNA"/>
</dbReference>
<keyword evidence="3" id="KW-1185">Reference proteome</keyword>
<evidence type="ECO:0000313" key="2">
    <source>
        <dbReference type="EMBL" id="GAX72614.1"/>
    </source>
</evidence>
<proteinExistence type="predicted"/>
<dbReference type="AlphaFoldDB" id="A0A250WP47"/>
<reference evidence="2 3" key="1">
    <citation type="submission" date="2017-08" db="EMBL/GenBank/DDBJ databases">
        <title>Acidophilic green algal genome provides insights into adaptation to an acidic environment.</title>
        <authorList>
            <person name="Hirooka S."/>
            <person name="Hirose Y."/>
            <person name="Kanesaki Y."/>
            <person name="Higuchi S."/>
            <person name="Fujiwara T."/>
            <person name="Onuma R."/>
            <person name="Era A."/>
            <person name="Ohbayashi R."/>
            <person name="Uzuka A."/>
            <person name="Nozaki H."/>
            <person name="Yoshikawa H."/>
            <person name="Miyagishima S.Y."/>
        </authorList>
    </citation>
    <scope>NUCLEOTIDE SEQUENCE [LARGE SCALE GENOMIC DNA]</scope>
    <source>
        <strain evidence="2 3">NIES-2499</strain>
    </source>
</reference>
<name>A0A250WP47_9CHLO</name>
<comment type="caution">
    <text evidence="2">The sequence shown here is derived from an EMBL/GenBank/DDBJ whole genome shotgun (WGS) entry which is preliminary data.</text>
</comment>
<feature type="region of interest" description="Disordered" evidence="1">
    <location>
        <begin position="593"/>
        <end position="624"/>
    </location>
</feature>
<evidence type="ECO:0000256" key="1">
    <source>
        <dbReference type="SAM" id="MobiDB-lite"/>
    </source>
</evidence>
<evidence type="ECO:0000313" key="3">
    <source>
        <dbReference type="Proteomes" id="UP000232323"/>
    </source>
</evidence>
<feature type="region of interest" description="Disordered" evidence="1">
    <location>
        <begin position="409"/>
        <end position="433"/>
    </location>
</feature>
<protein>
    <submittedName>
        <fullName evidence="2">Uncharacterized protein</fullName>
    </submittedName>
</protein>
<feature type="region of interest" description="Disordered" evidence="1">
    <location>
        <begin position="786"/>
        <end position="859"/>
    </location>
</feature>
<gene>
    <name evidence="2" type="ORF">CEUSTIGMA_g70.t1</name>
</gene>
<accession>A0A250WP47</accession>
<organism evidence="2 3">
    <name type="scientific">Chlamydomonas eustigma</name>
    <dbReference type="NCBI Taxonomy" id="1157962"/>
    <lineage>
        <taxon>Eukaryota</taxon>
        <taxon>Viridiplantae</taxon>
        <taxon>Chlorophyta</taxon>
        <taxon>core chlorophytes</taxon>
        <taxon>Chlorophyceae</taxon>
        <taxon>CS clade</taxon>
        <taxon>Chlamydomonadales</taxon>
        <taxon>Chlamydomonadaceae</taxon>
        <taxon>Chlamydomonas</taxon>
    </lineage>
</organism>
<feature type="compositionally biased region" description="Polar residues" evidence="1">
    <location>
        <begin position="825"/>
        <end position="859"/>
    </location>
</feature>
<dbReference type="Proteomes" id="UP000232323">
    <property type="component" value="Unassembled WGS sequence"/>
</dbReference>
<sequence>MVRGTIHDKLQVLCKKATNIRLPQLQSSYHKSGSFKILEPGGTNVICKQRGHSKPARSLIRAVEGIGSEYEAIQEEKEINESNQWLEVAELLKYCVLHGVRVPTALARVFTPKVLFHHLSDLNPGELALMLWILGRLKITLQEDARDVLADELFSRLQEMPPMALLSTSCAFTLLGEGFDPGLYKLIIKRAVRSLNHGKREHAMSKFSSRNLKDMYRGEHGDKLDGDNDLLLGTEGPVIKKPLFTIRATAGRGAVSLLAAVVNKARPSLVLLRHLLRLLTSRSGRLLTGLSPQDCGLALWALAKMQHYQDLCTRTPHCLRWKRGRSASLRVHKVIRLRSHILDPRQQLMEVKGTGRSPTPVQRRLHLGPPGSMLSARHASLPLCLTWPEWGMAVSMIAKVALQTIAMDPGPSSDDSARPSGPALMDLVGPSEPSSSCREEAVLGWTPGLKMQILCSIGRLTSTVNPAGTSWGWNIHQMSSHVLTPLYRLAHPLMCFLVVESGVLNPHRLTMMARALPGLHRLEGWYQSSLQHQDVTRVQGQNRTISVDPDLVVKKQRLLVWDLKKRVLKDSQIALADSFVIRPAAVNKQTPASIAGSASHLPSTLTTASDHHDGSSSAASDLHHPQIPDLTAPGLWPVAAILEGLHPMNVQDWEGAWDFLGSLSSEVSPVGGSNPIAQSIVSACAQRHLSSNLPDLRLRYTDLASIASSLSAVNAVADKDWCVAFCSAVQVALEAAPCMVVDEDLATPHGVRGRGLFRDTASSLKTAGSHAAAAFESLADSEYVFQGSDSSSNPDLHSHGALMRAGGRNPASVWEEQKSAADSHPTLSHSNNTKTRGAQTMMQRPSWSPAKSMSSQDGTLTSMTGAGGTSISHYQPKSKPHQLALTTLCPISTRPPCFVASDFKQFPHLASMQLTQKNQGQQLAVSAGHAVAFVYCCTGYLDKTSMLKLIWAIHSDSKGRADLSSKQVLQLIQGISAHPDLCIAEEVWSPVILPLFRAHTSYFSGPDLASALYQLAFVLKCQVGSKRWMRRRLIPACQSAIDRCQTAQQLMQMLLGLQCQGLSTQIGVGMLGKKFWNNVHKRVDDACLITASQADDVHELREFLMELQASAVNTI</sequence>